<evidence type="ECO:0000313" key="2">
    <source>
        <dbReference type="EMBL" id="MBK9296250.1"/>
    </source>
</evidence>
<proteinExistence type="predicted"/>
<evidence type="ECO:0000313" key="3">
    <source>
        <dbReference type="Proteomes" id="UP000727993"/>
    </source>
</evidence>
<dbReference type="AlphaFoldDB" id="A0A936TF63"/>
<dbReference type="Pfam" id="PF05721">
    <property type="entry name" value="PhyH"/>
    <property type="match status" value="1"/>
</dbReference>
<dbReference type="EMBL" id="JADJZA010000001">
    <property type="protein sequence ID" value="MBK9296250.1"/>
    <property type="molecule type" value="Genomic_DNA"/>
</dbReference>
<gene>
    <name evidence="2" type="ORF">IPN02_05165</name>
</gene>
<dbReference type="InterPro" id="IPR008775">
    <property type="entry name" value="Phytyl_CoA_dOase-like"/>
</dbReference>
<feature type="compositionally biased region" description="Polar residues" evidence="1">
    <location>
        <begin position="8"/>
        <end position="21"/>
    </location>
</feature>
<keyword evidence="2" id="KW-0223">Dioxygenase</keyword>
<dbReference type="Proteomes" id="UP000727993">
    <property type="component" value="Unassembled WGS sequence"/>
</dbReference>
<dbReference type="GO" id="GO:0016706">
    <property type="term" value="F:2-oxoglutarate-dependent dioxygenase activity"/>
    <property type="evidence" value="ECO:0007669"/>
    <property type="project" value="UniProtKB-ARBA"/>
</dbReference>
<accession>A0A936TF63</accession>
<evidence type="ECO:0000256" key="1">
    <source>
        <dbReference type="SAM" id="MobiDB-lite"/>
    </source>
</evidence>
<keyword evidence="2" id="KW-0560">Oxidoreductase</keyword>
<dbReference type="SUPFAM" id="SSF51197">
    <property type="entry name" value="Clavaminate synthase-like"/>
    <property type="match status" value="1"/>
</dbReference>
<sequence length="406" mass="43287">MISDRQRFPQQGLRSAHSGPSQDHARRVLAGRGTRGLGPITMRVGDEVITVLPADPAILDDPVTIVDGPSDDAEVVVEFASPEAFSDFSHEMRTVAGLHVTGAVSHPVGGFAEFDDWEPALRALYHGRPVYDPADIDLADAERSFDWDEVDNDPDVADDLAAFLRRYGWAHVRNVFNAGEIATLNAEVDRVEAAASPDTPGSWWTHDGDGDEQPCQLHYLGLASTVIGALDHDRRVERLVGLSGDDLANHPDRALGTFAVLKRPTAAEGLTNLPWHIDCGLGGHPLTCPGLHLAVQLTASNPDLGAFKIVPGSHDASVRRSDVEAGRCPVVTADTQTGDVTLHMTHAVHAAPAPLSSSTGRRTMYLGFGPQDLENVIGAGQSFDDLITQTSTDGHVRFNAGAPGAV</sequence>
<dbReference type="Gene3D" id="2.60.120.620">
    <property type="entry name" value="q2cbj1_9rhob like domain"/>
    <property type="match status" value="1"/>
</dbReference>
<reference evidence="2 3" key="1">
    <citation type="submission" date="2020-10" db="EMBL/GenBank/DDBJ databases">
        <title>Connecting structure to function with the recovery of over 1000 high-quality activated sludge metagenome-assembled genomes encoding full-length rRNA genes using long-read sequencing.</title>
        <authorList>
            <person name="Singleton C.M."/>
            <person name="Petriglieri F."/>
            <person name="Kristensen J.M."/>
            <person name="Kirkegaard R.H."/>
            <person name="Michaelsen T.Y."/>
            <person name="Andersen M.H."/>
            <person name="Karst S.M."/>
            <person name="Dueholm M.S."/>
            <person name="Nielsen P.H."/>
            <person name="Albertsen M."/>
        </authorList>
    </citation>
    <scope>NUCLEOTIDE SEQUENCE [LARGE SCALE GENOMIC DNA]</scope>
    <source>
        <strain evidence="2">Lyne_18-Q3-R50-59_MAXAC.006</strain>
    </source>
</reference>
<protein>
    <submittedName>
        <fullName evidence="2">Phytanoyl-CoA dioxygenase family protein</fullName>
    </submittedName>
</protein>
<comment type="caution">
    <text evidence="2">The sequence shown here is derived from an EMBL/GenBank/DDBJ whole genome shotgun (WGS) entry which is preliminary data.</text>
</comment>
<feature type="region of interest" description="Disordered" evidence="1">
    <location>
        <begin position="1"/>
        <end position="25"/>
    </location>
</feature>
<organism evidence="2 3">
    <name type="scientific">Candidatus Neomicrothrix subdominans</name>
    <dbReference type="NCBI Taxonomy" id="2954438"/>
    <lineage>
        <taxon>Bacteria</taxon>
        <taxon>Bacillati</taxon>
        <taxon>Actinomycetota</taxon>
        <taxon>Acidimicrobiia</taxon>
        <taxon>Acidimicrobiales</taxon>
        <taxon>Microthrixaceae</taxon>
        <taxon>Candidatus Neomicrothrix</taxon>
    </lineage>
</organism>
<name>A0A936TF63_9ACTN</name>